<reference evidence="1 2" key="1">
    <citation type="submission" date="2020-08" db="EMBL/GenBank/DDBJ databases">
        <title>A Genomic Blueprint of the Chicken Gut Microbiome.</title>
        <authorList>
            <person name="Gilroy R."/>
            <person name="Ravi A."/>
            <person name="Getino M."/>
            <person name="Pursley I."/>
            <person name="Horton D.L."/>
            <person name="Alikhan N.-F."/>
            <person name="Baker D."/>
            <person name="Gharbi K."/>
            <person name="Hall N."/>
            <person name="Watson M."/>
            <person name="Adriaenssens E.M."/>
            <person name="Foster-Nyarko E."/>
            <person name="Jarju S."/>
            <person name="Secka A."/>
            <person name="Antonio M."/>
            <person name="Oren A."/>
            <person name="Chaudhuri R."/>
            <person name="La Ragione R.M."/>
            <person name="Hildebrand F."/>
            <person name="Pallen M.J."/>
        </authorList>
    </citation>
    <scope>NUCLEOTIDE SEQUENCE [LARGE SCALE GENOMIC DNA]</scope>
    <source>
        <strain evidence="1 2">Sa4CVA2</strain>
    </source>
</reference>
<accession>A0ABR8RID4</accession>
<evidence type="ECO:0000313" key="2">
    <source>
        <dbReference type="Proteomes" id="UP000606724"/>
    </source>
</evidence>
<dbReference type="EMBL" id="JACSQR010000010">
    <property type="protein sequence ID" value="MBD7947474.1"/>
    <property type="molecule type" value="Genomic_DNA"/>
</dbReference>
<dbReference type="RefSeq" id="WP_191691042.1">
    <property type="nucleotide sequence ID" value="NZ_JACSQR010000010.1"/>
</dbReference>
<organism evidence="1 2">
    <name type="scientific">Psychrobacter communis</name>
    <dbReference type="NCBI Taxonomy" id="2762238"/>
    <lineage>
        <taxon>Bacteria</taxon>
        <taxon>Pseudomonadati</taxon>
        <taxon>Pseudomonadota</taxon>
        <taxon>Gammaproteobacteria</taxon>
        <taxon>Moraxellales</taxon>
        <taxon>Moraxellaceae</taxon>
        <taxon>Psychrobacter</taxon>
    </lineage>
</organism>
<keyword evidence="2" id="KW-1185">Reference proteome</keyword>
<proteinExistence type="predicted"/>
<evidence type="ECO:0000313" key="1">
    <source>
        <dbReference type="EMBL" id="MBD7947474.1"/>
    </source>
</evidence>
<comment type="caution">
    <text evidence="1">The sequence shown here is derived from an EMBL/GenBank/DDBJ whole genome shotgun (WGS) entry which is preliminary data.</text>
</comment>
<dbReference type="Proteomes" id="UP000606724">
    <property type="component" value="Unassembled WGS sequence"/>
</dbReference>
<gene>
    <name evidence="1" type="ORF">H9653_05495</name>
</gene>
<name>A0ABR8RID4_9GAMM</name>
<sequence>MRVSQAENKKFYLSGMIFAINGRNNWQAFGVISRFITKKPQPMLWFLSFSNVSTE</sequence>
<protein>
    <submittedName>
        <fullName evidence="1">Uncharacterized protein</fullName>
    </submittedName>
</protein>